<dbReference type="GO" id="GO:0010043">
    <property type="term" value="P:response to zinc ion"/>
    <property type="evidence" value="ECO:0007669"/>
    <property type="project" value="TreeGrafter"/>
</dbReference>
<evidence type="ECO:0000256" key="7">
    <source>
        <dbReference type="SAM" id="MobiDB-lite"/>
    </source>
</evidence>
<gene>
    <name evidence="9" type="ORF">SAMN05216561_104294</name>
</gene>
<dbReference type="GO" id="GO:0055085">
    <property type="term" value="P:transmembrane transport"/>
    <property type="evidence" value="ECO:0007669"/>
    <property type="project" value="InterPro"/>
</dbReference>
<dbReference type="RefSeq" id="WP_218031180.1">
    <property type="nucleotide sequence ID" value="NZ_BKAF01000009.1"/>
</dbReference>
<accession>A0A1I3FAA0</accession>
<evidence type="ECO:0000256" key="5">
    <source>
        <dbReference type="ARBA" id="ARBA00023136"/>
    </source>
</evidence>
<feature type="transmembrane region" description="Helical" evidence="8">
    <location>
        <begin position="52"/>
        <end position="79"/>
    </location>
</feature>
<evidence type="ECO:0000313" key="9">
    <source>
        <dbReference type="EMBL" id="SFI08128.1"/>
    </source>
</evidence>
<dbReference type="Gene3D" id="1.10.3470.10">
    <property type="entry name" value="ABC transporter involved in vitamin B12 uptake, BtuC"/>
    <property type="match status" value="1"/>
</dbReference>
<feature type="transmembrane region" description="Helical" evidence="8">
    <location>
        <begin position="133"/>
        <end position="156"/>
    </location>
</feature>
<dbReference type="CDD" id="cd06550">
    <property type="entry name" value="TM_ABC_iron-siderophores_like"/>
    <property type="match status" value="1"/>
</dbReference>
<evidence type="ECO:0000256" key="1">
    <source>
        <dbReference type="ARBA" id="ARBA00004141"/>
    </source>
</evidence>
<dbReference type="Proteomes" id="UP000198649">
    <property type="component" value="Unassembled WGS sequence"/>
</dbReference>
<feature type="region of interest" description="Disordered" evidence="7">
    <location>
        <begin position="283"/>
        <end position="337"/>
    </location>
</feature>
<evidence type="ECO:0000256" key="3">
    <source>
        <dbReference type="ARBA" id="ARBA00022692"/>
    </source>
</evidence>
<evidence type="ECO:0000256" key="8">
    <source>
        <dbReference type="SAM" id="Phobius"/>
    </source>
</evidence>
<sequence>MFELFTYEFMQRALLAALFTGLAAPAVGTYIVQRRLALMGDGIGHVAVTGVALGIFTGIAPTWTAVVVAVLGAILIEVIRERGHTNGDVALALLFYGGLAGGVLLTGLAGQSAANLQQYLFGSITTISLSDVYLTMAFAAVVILVGVGLAPQLFAVAQDEEFARVAGLRVRGYNLLVAVLAAVSVTIAMRTVGLLLVSALMVVPVATAQQLTRSFRTTLVAAMALGALASVGGLSLSALAPAGTRVAPGSTIVLLALAGFAVTWPLGAWLRHRQLLHAPFPALPPDATTPTESHEVGEHPHDHGPDCGHAAVPHGDHVDYVHGGHRHAPHGEHYDEH</sequence>
<name>A0A1I3FAA0_9ACTN</name>
<keyword evidence="10" id="KW-1185">Reference proteome</keyword>
<evidence type="ECO:0000256" key="4">
    <source>
        <dbReference type="ARBA" id="ARBA00022989"/>
    </source>
</evidence>
<keyword evidence="4 8" id="KW-1133">Transmembrane helix</keyword>
<feature type="transmembrane region" description="Helical" evidence="8">
    <location>
        <begin position="219"/>
        <end position="240"/>
    </location>
</feature>
<dbReference type="Pfam" id="PF00950">
    <property type="entry name" value="ABC-3"/>
    <property type="match status" value="1"/>
</dbReference>
<proteinExistence type="inferred from homology"/>
<comment type="similarity">
    <text evidence="2 6">Belongs to the ABC-3 integral membrane protein family.</text>
</comment>
<keyword evidence="6" id="KW-0813">Transport</keyword>
<dbReference type="EMBL" id="FOQG01000004">
    <property type="protein sequence ID" value="SFI08128.1"/>
    <property type="molecule type" value="Genomic_DNA"/>
</dbReference>
<dbReference type="GO" id="GO:0043190">
    <property type="term" value="C:ATP-binding cassette (ABC) transporter complex"/>
    <property type="evidence" value="ECO:0007669"/>
    <property type="project" value="InterPro"/>
</dbReference>
<protein>
    <submittedName>
        <fullName evidence="9">Zinc transport system permease protein</fullName>
    </submittedName>
</protein>
<dbReference type="InterPro" id="IPR037294">
    <property type="entry name" value="ABC_BtuC-like"/>
</dbReference>
<feature type="transmembrane region" description="Helical" evidence="8">
    <location>
        <begin position="168"/>
        <end position="188"/>
    </location>
</feature>
<dbReference type="AlphaFoldDB" id="A0A1I3FAA0"/>
<reference evidence="9 10" key="1">
    <citation type="submission" date="2016-10" db="EMBL/GenBank/DDBJ databases">
        <authorList>
            <person name="de Groot N.N."/>
        </authorList>
    </citation>
    <scope>NUCLEOTIDE SEQUENCE [LARGE SCALE GENOMIC DNA]</scope>
    <source>
        <strain evidence="9 10">CGMCC 1.11156</strain>
    </source>
</reference>
<evidence type="ECO:0000256" key="2">
    <source>
        <dbReference type="ARBA" id="ARBA00008034"/>
    </source>
</evidence>
<keyword evidence="5 8" id="KW-0472">Membrane</keyword>
<dbReference type="InterPro" id="IPR001626">
    <property type="entry name" value="ABC_TroCD"/>
</dbReference>
<feature type="transmembrane region" description="Helical" evidence="8">
    <location>
        <begin position="91"/>
        <end position="113"/>
    </location>
</feature>
<dbReference type="PANTHER" id="PTHR30477:SF0">
    <property type="entry name" value="METAL TRANSPORT SYSTEM MEMBRANE PROTEIN TM_0125-RELATED"/>
    <property type="match status" value="1"/>
</dbReference>
<evidence type="ECO:0000313" key="10">
    <source>
        <dbReference type="Proteomes" id="UP000198649"/>
    </source>
</evidence>
<dbReference type="SUPFAM" id="SSF81345">
    <property type="entry name" value="ABC transporter involved in vitamin B12 uptake, BtuC"/>
    <property type="match status" value="1"/>
</dbReference>
<keyword evidence="3 6" id="KW-0812">Transmembrane</keyword>
<feature type="compositionally biased region" description="Basic and acidic residues" evidence="7">
    <location>
        <begin position="292"/>
        <end position="306"/>
    </location>
</feature>
<evidence type="ECO:0000256" key="6">
    <source>
        <dbReference type="RuleBase" id="RU003943"/>
    </source>
</evidence>
<dbReference type="STRING" id="1005945.SAMN05216561_104294"/>
<feature type="transmembrane region" description="Helical" evidence="8">
    <location>
        <begin position="252"/>
        <end position="270"/>
    </location>
</feature>
<dbReference type="PANTHER" id="PTHR30477">
    <property type="entry name" value="ABC-TRANSPORTER METAL-BINDING PROTEIN"/>
    <property type="match status" value="1"/>
</dbReference>
<comment type="subcellular location">
    <subcellularLocation>
        <location evidence="6">Cell membrane</location>
        <topology evidence="6">Multi-pass membrane protein</topology>
    </subcellularLocation>
    <subcellularLocation>
        <location evidence="1">Membrane</location>
        <topology evidence="1">Multi-pass membrane protein</topology>
    </subcellularLocation>
</comment>
<organism evidence="9 10">
    <name type="scientific">Nocardioides psychrotolerans</name>
    <dbReference type="NCBI Taxonomy" id="1005945"/>
    <lineage>
        <taxon>Bacteria</taxon>
        <taxon>Bacillati</taxon>
        <taxon>Actinomycetota</taxon>
        <taxon>Actinomycetes</taxon>
        <taxon>Propionibacteriales</taxon>
        <taxon>Nocardioidaceae</taxon>
        <taxon>Nocardioides</taxon>
    </lineage>
</organism>